<evidence type="ECO:0000256" key="2">
    <source>
        <dbReference type="ARBA" id="ARBA00002953"/>
    </source>
</evidence>
<dbReference type="GO" id="GO:0005978">
    <property type="term" value="P:glycogen biosynthetic process"/>
    <property type="evidence" value="ECO:0007669"/>
    <property type="project" value="UniProtKB-UniRule"/>
</dbReference>
<dbReference type="eggNOG" id="COG0296">
    <property type="taxonomic scope" value="Bacteria"/>
</dbReference>
<evidence type="ECO:0000256" key="7">
    <source>
        <dbReference type="ARBA" id="ARBA00022679"/>
    </source>
</evidence>
<dbReference type="Proteomes" id="UP000009256">
    <property type="component" value="Chromosome"/>
</dbReference>
<evidence type="ECO:0000256" key="6">
    <source>
        <dbReference type="ARBA" id="ARBA00022676"/>
    </source>
</evidence>
<dbReference type="FunFam" id="3.20.20.80:FF:000003">
    <property type="entry name" value="1,4-alpha-glucan branching enzyme GlgB"/>
    <property type="match status" value="1"/>
</dbReference>
<evidence type="ECO:0000313" key="14">
    <source>
        <dbReference type="Proteomes" id="UP000009256"/>
    </source>
</evidence>
<dbReference type="NCBIfam" id="NF008967">
    <property type="entry name" value="PRK12313.1"/>
    <property type="match status" value="1"/>
</dbReference>
<organism evidence="13 14">
    <name type="scientific">Caldicellulosiruptor acetigenus (strain ATCC 700853 / DSM 12137 / I77R1B)</name>
    <name type="common">Caldicellulosiruptor kristjanssonii</name>
    <dbReference type="NCBI Taxonomy" id="632335"/>
    <lineage>
        <taxon>Bacteria</taxon>
        <taxon>Bacillati</taxon>
        <taxon>Bacillota</taxon>
        <taxon>Bacillota incertae sedis</taxon>
        <taxon>Caldicellulosiruptorales</taxon>
        <taxon>Caldicellulosiruptoraceae</taxon>
        <taxon>Caldicellulosiruptor</taxon>
    </lineage>
</organism>
<dbReference type="FunFam" id="2.60.40.10:FF:000169">
    <property type="entry name" value="1,4-alpha-glucan branching enzyme GlgB"/>
    <property type="match status" value="1"/>
</dbReference>
<dbReference type="InterPro" id="IPR006047">
    <property type="entry name" value="GH13_cat_dom"/>
</dbReference>
<dbReference type="FunFam" id="2.60.40.1180:FF:000002">
    <property type="entry name" value="1,4-alpha-glucan branching enzyme GlgB"/>
    <property type="match status" value="1"/>
</dbReference>
<evidence type="ECO:0000256" key="9">
    <source>
        <dbReference type="ARBA" id="ARBA00023277"/>
    </source>
</evidence>
<dbReference type="OrthoDB" id="9800174at2"/>
<dbReference type="EC" id="2.4.1.18" evidence="10"/>
<feature type="active site" description="Proton donor" evidence="10 11">
    <location>
        <position position="365"/>
    </location>
</feature>
<dbReference type="InterPro" id="IPR006407">
    <property type="entry name" value="GlgB"/>
</dbReference>
<comment type="catalytic activity">
    <reaction evidence="1 10">
        <text>Transfers a segment of a (1-&gt;4)-alpha-D-glucan chain to a primary hydroxy group in a similar glucan chain.</text>
        <dbReference type="EC" id="2.4.1.18"/>
    </reaction>
</comment>
<dbReference type="UniPathway" id="UPA00164"/>
<dbReference type="SUPFAM" id="SSF81296">
    <property type="entry name" value="E set domains"/>
    <property type="match status" value="1"/>
</dbReference>
<dbReference type="InterPro" id="IPR044143">
    <property type="entry name" value="GlgB_N_E_set_prok"/>
</dbReference>
<keyword evidence="7 10" id="KW-0808">Transferase</keyword>
<feature type="domain" description="Glycosyl hydrolase family 13 catalytic" evidence="12">
    <location>
        <begin position="155"/>
        <end position="532"/>
    </location>
</feature>
<dbReference type="Gene3D" id="2.60.40.10">
    <property type="entry name" value="Immunoglobulins"/>
    <property type="match status" value="1"/>
</dbReference>
<name>E4S576_CALA7</name>
<keyword evidence="9 10" id="KW-0119">Carbohydrate metabolism</keyword>
<dbReference type="HAMAP" id="MF_00685">
    <property type="entry name" value="GlgB"/>
    <property type="match status" value="1"/>
</dbReference>
<reference evidence="13 14" key="2">
    <citation type="journal article" date="2011" name="J. Bacteriol.">
        <title>Complete genome sequences for the anaerobic, extremely thermophilic plant biomass-degrading bacteria Caldicellulosiruptor hydrothermalis, Caldicellulosiruptor kristjanssonii, Caldicellulosiruptor kronotskyensis, Caldicellulosiruptor owensenis, and Caldicellulosiruptor lactoaceticus.</title>
        <authorList>
            <person name="Blumer-Schuette S.E."/>
            <person name="Ozdemir I."/>
            <person name="Mistry D."/>
            <person name="Lucas S."/>
            <person name="Lapidus A."/>
            <person name="Cheng J.F."/>
            <person name="Goodwin L.A."/>
            <person name="Pitluck S."/>
            <person name="Land M.L."/>
            <person name="Hauser L.J."/>
            <person name="Woyke T."/>
            <person name="Mikhailova N."/>
            <person name="Pati A."/>
            <person name="Kyrpides N.C."/>
            <person name="Ivanova N."/>
            <person name="Detter J.C."/>
            <person name="Walston-Davenport K."/>
            <person name="Han S."/>
            <person name="Adams M.W."/>
            <person name="Kelly R.M."/>
        </authorList>
    </citation>
    <scope>NUCLEOTIDE SEQUENCE [LARGE SCALE GENOMIC DNA]</scope>
    <source>
        <strain evidence="14">ATCC 700853 / DSM 12137 / I77R1B</strain>
    </source>
</reference>
<dbReference type="InterPro" id="IPR014756">
    <property type="entry name" value="Ig_E-set"/>
</dbReference>
<dbReference type="GO" id="GO:0043169">
    <property type="term" value="F:cation binding"/>
    <property type="evidence" value="ECO:0007669"/>
    <property type="project" value="InterPro"/>
</dbReference>
<reference key="1">
    <citation type="submission" date="2010-11" db="EMBL/GenBank/DDBJ databases">
        <title>Complete sequence of chromosome of Caldicellulosiruptor kristjanssonii 177R1B.</title>
        <authorList>
            <consortium name="US DOE Joint Genome Institute"/>
            <person name="Lucas S."/>
            <person name="Copeland A."/>
            <person name="Lapidus A."/>
            <person name="Cheng J.-F."/>
            <person name="Bruce D."/>
            <person name="Goodwin L."/>
            <person name="Pitluck S."/>
            <person name="Davenport K."/>
            <person name="Detter J.C."/>
            <person name="Han C."/>
            <person name="Tapia R."/>
            <person name="Land M."/>
            <person name="Hauser L."/>
            <person name="Jeffries C."/>
            <person name="Kyrpides N."/>
            <person name="Ivanova N."/>
            <person name="Mikhailova N."/>
            <person name="Blumer-Schuette S.E."/>
            <person name="Kelly R.M."/>
            <person name="Woyke T."/>
        </authorList>
    </citation>
    <scope>NUCLEOTIDE SEQUENCE</scope>
    <source>
        <strain>177R1B</strain>
    </source>
</reference>
<dbReference type="Pfam" id="PF02922">
    <property type="entry name" value="CBM_48"/>
    <property type="match status" value="1"/>
</dbReference>
<dbReference type="Pfam" id="PF00128">
    <property type="entry name" value="Alpha-amylase"/>
    <property type="match status" value="2"/>
</dbReference>
<comment type="subunit">
    <text evidence="10">Monomer.</text>
</comment>
<dbReference type="HOGENOM" id="CLU_004245_3_2_9"/>
<dbReference type="GO" id="GO:0003844">
    <property type="term" value="F:1,4-alpha-glucan branching enzyme activity"/>
    <property type="evidence" value="ECO:0007669"/>
    <property type="project" value="UniProtKB-UniRule"/>
</dbReference>
<gene>
    <name evidence="10" type="primary">glgB</name>
    <name evidence="13" type="ordered locus">Calkr_2038</name>
</gene>
<dbReference type="CDD" id="cd02855">
    <property type="entry name" value="E_set_GBE_prok_N"/>
    <property type="match status" value="1"/>
</dbReference>
<comment type="similarity">
    <text evidence="4 10">Belongs to the glycosyl hydrolase 13 family. GlgB subfamily.</text>
</comment>
<dbReference type="PANTHER" id="PTHR43651:SF3">
    <property type="entry name" value="1,4-ALPHA-GLUCAN-BRANCHING ENZYME"/>
    <property type="match status" value="1"/>
</dbReference>
<evidence type="ECO:0000256" key="3">
    <source>
        <dbReference type="ARBA" id="ARBA00004964"/>
    </source>
</evidence>
<dbReference type="InterPro" id="IPR017853">
    <property type="entry name" value="GH"/>
</dbReference>
<dbReference type="InterPro" id="IPR006048">
    <property type="entry name" value="A-amylase/branching_C"/>
</dbReference>
<evidence type="ECO:0000313" key="13">
    <source>
        <dbReference type="EMBL" id="ADQ41510.1"/>
    </source>
</evidence>
<dbReference type="Pfam" id="PF02806">
    <property type="entry name" value="Alpha-amylase_C"/>
    <property type="match status" value="1"/>
</dbReference>
<evidence type="ECO:0000256" key="4">
    <source>
        <dbReference type="ARBA" id="ARBA00009000"/>
    </source>
</evidence>
<protein>
    <recommendedName>
        <fullName evidence="10">1,4-alpha-glucan branching enzyme GlgB</fullName>
        <ecNumber evidence="10">2.4.1.18</ecNumber>
    </recommendedName>
    <alternativeName>
        <fullName evidence="10">1,4-alpha-D-glucan:1,4-alpha-D-glucan 6-glucosyl-transferase</fullName>
    </alternativeName>
    <alternativeName>
        <fullName evidence="10">Alpha-(1-&gt;4)-glucan branching enzyme</fullName>
    </alternativeName>
    <alternativeName>
        <fullName evidence="10">Glycogen branching enzyme</fullName>
        <shortName evidence="10">BE</shortName>
    </alternativeName>
</protein>
<dbReference type="AlphaFoldDB" id="E4S576"/>
<evidence type="ECO:0000259" key="12">
    <source>
        <dbReference type="SMART" id="SM00642"/>
    </source>
</evidence>
<dbReference type="CAZy" id="CBM48">
    <property type="family name" value="Carbohydrate-Binding Module Family 48"/>
</dbReference>
<dbReference type="InterPro" id="IPR037439">
    <property type="entry name" value="Branching_enzy"/>
</dbReference>
<proteinExistence type="inferred from homology"/>
<evidence type="ECO:0000256" key="11">
    <source>
        <dbReference type="PIRSR" id="PIRSR000463-1"/>
    </source>
</evidence>
<dbReference type="EMBL" id="CP002326">
    <property type="protein sequence ID" value="ADQ41510.1"/>
    <property type="molecule type" value="Genomic_DNA"/>
</dbReference>
<accession>E4S576</accession>
<dbReference type="CDD" id="cd11322">
    <property type="entry name" value="AmyAc_Glg_BE"/>
    <property type="match status" value="1"/>
</dbReference>
<keyword evidence="14" id="KW-1185">Reference proteome</keyword>
<dbReference type="SUPFAM" id="SSF51445">
    <property type="entry name" value="(Trans)glycosidases"/>
    <property type="match status" value="1"/>
</dbReference>
<comment type="function">
    <text evidence="2 10">Catalyzes the formation of the alpha-1,6-glucosidic linkages in glycogen by scission of a 1,4-alpha-linked oligosaccharide from growing alpha-1,4-glucan chains and the subsequent attachment of the oligosaccharide to the alpha-1,6 position.</text>
</comment>
<evidence type="ECO:0000256" key="10">
    <source>
        <dbReference type="HAMAP-Rule" id="MF_00685"/>
    </source>
</evidence>
<dbReference type="PIRSF" id="PIRSF000463">
    <property type="entry name" value="GlgB"/>
    <property type="match status" value="1"/>
</dbReference>
<dbReference type="RefSeq" id="WP_013433233.1">
    <property type="nucleotide sequence ID" value="NC_014721.1"/>
</dbReference>
<dbReference type="GO" id="GO:0004553">
    <property type="term" value="F:hydrolase activity, hydrolyzing O-glycosyl compounds"/>
    <property type="evidence" value="ECO:0007669"/>
    <property type="project" value="InterPro"/>
</dbReference>
<dbReference type="GO" id="GO:0005829">
    <property type="term" value="C:cytosol"/>
    <property type="evidence" value="ECO:0007669"/>
    <property type="project" value="TreeGrafter"/>
</dbReference>
<dbReference type="PANTHER" id="PTHR43651">
    <property type="entry name" value="1,4-ALPHA-GLUCAN-BRANCHING ENZYME"/>
    <property type="match status" value="1"/>
</dbReference>
<dbReference type="InterPro" id="IPR013783">
    <property type="entry name" value="Ig-like_fold"/>
</dbReference>
<dbReference type="SMART" id="SM00642">
    <property type="entry name" value="Aamy"/>
    <property type="match status" value="1"/>
</dbReference>
<keyword evidence="5 10" id="KW-0321">Glycogen metabolism</keyword>
<evidence type="ECO:0000256" key="8">
    <source>
        <dbReference type="ARBA" id="ARBA00023056"/>
    </source>
</evidence>
<feature type="active site" description="Nucleophile" evidence="10 11">
    <location>
        <position position="318"/>
    </location>
</feature>
<evidence type="ECO:0000256" key="1">
    <source>
        <dbReference type="ARBA" id="ARBA00000826"/>
    </source>
</evidence>
<dbReference type="InterPro" id="IPR013780">
    <property type="entry name" value="Glyco_hydro_b"/>
</dbReference>
<dbReference type="Gene3D" id="3.20.20.80">
    <property type="entry name" value="Glycosidases"/>
    <property type="match status" value="1"/>
</dbReference>
<sequence length="654" mass="76872">MIKKVKSTIYLSDIKKFESGEHFESYKFLGSRVVNYRGKVGTVFCVWAPNAKSVSVVGDFNNWCGENHKMMRVYGSGFWWLFVEGIGEGELYKYEIIGADGKRVLKADPYAIFSELRPNTASIVKNIPDYEWHDQEWMEKRNSTPPYDKPINIYEVHLASWKMKKDGSIEKAGEFYNYRELAHMLVDYIKEMNYTHIELLPVLEHPLDMSWGYQPTGYFSLTSRYGSIEDFMYFVDIMHQNGIGVIVDWVPAHFCKDEHGLYRFDGTFLYEYEDELLRENYTWGTATFDFSKPQVQSFLISSAMFWFDIYHIDGIRVDAVSHIIYMNNNQKNRYGGHENIEGIKFIKKLNKAIFSKYPNVLMIAEESTAFPLVTYPTYDGGLGFNYKWNMGWMNDTLKYMQKHPNERKHHHNLLTFSIMYAFSENFILPFSHDEVVHGKKSLLDKMPGDYNQKFANLRLLYGYMYTHPGKKLLFMGGEFGQFIEWRFYASLDWLLLDYPMHRMLQHYVKSLNRFYLENKALWELDHKMDGFRWIDVHNWQQSVISYLRFSKDPDDFLVVICNFGLASYENYKIGVPRKGVYLEVFNSDKAEFGGNNIVNTEKLKTIDEVWHGYNQCIEFSLPALSCLIFKPVEFFDSKPEKVKDTDNNLLQGGG</sequence>
<dbReference type="SUPFAM" id="SSF51011">
    <property type="entry name" value="Glycosyl hydrolase domain"/>
    <property type="match status" value="1"/>
</dbReference>
<dbReference type="Gene3D" id="2.60.40.1180">
    <property type="entry name" value="Golgi alpha-mannosidase II"/>
    <property type="match status" value="1"/>
</dbReference>
<keyword evidence="8 10" id="KW-0320">Glycogen biosynthesis</keyword>
<comment type="pathway">
    <text evidence="3 10">Glycan biosynthesis; glycogen biosynthesis.</text>
</comment>
<dbReference type="STRING" id="632335.Calkr_2038"/>
<dbReference type="CAZy" id="GH13">
    <property type="family name" value="Glycoside Hydrolase Family 13"/>
</dbReference>
<dbReference type="KEGG" id="cki:Calkr_2038"/>
<dbReference type="InterPro" id="IPR004193">
    <property type="entry name" value="Glyco_hydro_13_N"/>
</dbReference>
<dbReference type="NCBIfam" id="TIGR01515">
    <property type="entry name" value="branching_enzym"/>
    <property type="match status" value="1"/>
</dbReference>
<dbReference type="NCBIfam" id="NF003811">
    <property type="entry name" value="PRK05402.1"/>
    <property type="match status" value="1"/>
</dbReference>
<evidence type="ECO:0000256" key="5">
    <source>
        <dbReference type="ARBA" id="ARBA00022600"/>
    </source>
</evidence>
<keyword evidence="6 10" id="KW-0328">Glycosyltransferase</keyword>